<evidence type="ECO:0000256" key="6">
    <source>
        <dbReference type="SAM" id="Phobius"/>
    </source>
</evidence>
<gene>
    <name evidence="8" type="ORF">GGR38_004645</name>
</gene>
<evidence type="ECO:0000256" key="2">
    <source>
        <dbReference type="ARBA" id="ARBA00022448"/>
    </source>
</evidence>
<evidence type="ECO:0000259" key="7">
    <source>
        <dbReference type="PROSITE" id="PS50850"/>
    </source>
</evidence>
<dbReference type="Pfam" id="PF07690">
    <property type="entry name" value="MFS_1"/>
    <property type="match status" value="1"/>
</dbReference>
<feature type="transmembrane region" description="Helical" evidence="6">
    <location>
        <begin position="228"/>
        <end position="252"/>
    </location>
</feature>
<reference evidence="8 9" key="1">
    <citation type="submission" date="2020-08" db="EMBL/GenBank/DDBJ databases">
        <title>Genomic Encyclopedia of Type Strains, Phase IV (KMG-IV): sequencing the most valuable type-strain genomes for metagenomic binning, comparative biology and taxonomic classification.</title>
        <authorList>
            <person name="Goeker M."/>
        </authorList>
    </citation>
    <scope>NUCLEOTIDE SEQUENCE [LARGE SCALE GENOMIC DNA]</scope>
    <source>
        <strain evidence="8 9">DSM 27057</strain>
    </source>
</reference>
<evidence type="ECO:0000256" key="4">
    <source>
        <dbReference type="ARBA" id="ARBA00022989"/>
    </source>
</evidence>
<name>A0A7W6G8X6_9SPHN</name>
<feature type="transmembrane region" description="Helical" evidence="6">
    <location>
        <begin position="86"/>
        <end position="108"/>
    </location>
</feature>
<feature type="transmembrane region" description="Helical" evidence="6">
    <location>
        <begin position="53"/>
        <end position="74"/>
    </location>
</feature>
<comment type="subcellular location">
    <subcellularLocation>
        <location evidence="1">Membrane</location>
        <topology evidence="1">Multi-pass membrane protein</topology>
    </subcellularLocation>
</comment>
<feature type="transmembrane region" description="Helical" evidence="6">
    <location>
        <begin position="332"/>
        <end position="350"/>
    </location>
</feature>
<feature type="transmembrane region" description="Helical" evidence="6">
    <location>
        <begin position="172"/>
        <end position="194"/>
    </location>
</feature>
<keyword evidence="3 6" id="KW-0812">Transmembrane</keyword>
<dbReference type="CDD" id="cd17328">
    <property type="entry name" value="MFS_spinster_like"/>
    <property type="match status" value="1"/>
</dbReference>
<dbReference type="InterPro" id="IPR036259">
    <property type="entry name" value="MFS_trans_sf"/>
</dbReference>
<dbReference type="GO" id="GO:0022857">
    <property type="term" value="F:transmembrane transporter activity"/>
    <property type="evidence" value="ECO:0007669"/>
    <property type="project" value="InterPro"/>
</dbReference>
<evidence type="ECO:0000256" key="1">
    <source>
        <dbReference type="ARBA" id="ARBA00004141"/>
    </source>
</evidence>
<feature type="transmembrane region" description="Helical" evidence="6">
    <location>
        <begin position="14"/>
        <end position="32"/>
    </location>
</feature>
<dbReference type="PROSITE" id="PS50850">
    <property type="entry name" value="MFS"/>
    <property type="match status" value="1"/>
</dbReference>
<proteinExistence type="predicted"/>
<sequence>MKHRPEEAVDTSRAYRRSALLLLTLVYIFNFVDRQVLNILAEAIKHDLALSDTQLGIVTGLAFALFYSLLGVPIARFAERADRPRLIAVALSVWSLFTLLCGAAGSFAQMLICRLGVGIGEAGGVPPSHSLIAEFSPKARRAVALAIFSTGLPLGSFIGLGFGGILGDALGWRWTFVVAGAPGLLIAVVVMLVLKEPRRTFPLLTSTAPAEPLRASLASFLSTSTYRWTVAGGALQAVVLYGTGAFLAPFFLRAHGPELAALAAGLGLKANGFLGLAFGVTVGLAGAVGTFFGGWLGDRFHGASLKSYVTVPALAGWLSIPAFLVVFSSHDLATAFLALGFANAMINAYFGPMHATCQGVAGASRRATVSAVTLVIVNLVGLGLGPPLVGMISDHAHGAMAMQSKDALRLALMAISAVSLLAGLAFWRARASIDADTVS</sequence>
<keyword evidence="9" id="KW-1185">Reference proteome</keyword>
<evidence type="ECO:0000313" key="8">
    <source>
        <dbReference type="EMBL" id="MBB3957670.1"/>
    </source>
</evidence>
<feature type="transmembrane region" description="Helical" evidence="6">
    <location>
        <begin position="407"/>
        <end position="427"/>
    </location>
</feature>
<dbReference type="Proteomes" id="UP000548867">
    <property type="component" value="Unassembled WGS sequence"/>
</dbReference>
<feature type="transmembrane region" description="Helical" evidence="6">
    <location>
        <begin position="142"/>
        <end position="166"/>
    </location>
</feature>
<comment type="caution">
    <text evidence="8">The sequence shown here is derived from an EMBL/GenBank/DDBJ whole genome shotgun (WGS) entry which is preliminary data.</text>
</comment>
<dbReference type="PANTHER" id="PTHR23505:SF79">
    <property type="entry name" value="PROTEIN SPINSTER"/>
    <property type="match status" value="1"/>
</dbReference>
<dbReference type="InterPro" id="IPR020846">
    <property type="entry name" value="MFS_dom"/>
</dbReference>
<evidence type="ECO:0000256" key="5">
    <source>
        <dbReference type="ARBA" id="ARBA00023136"/>
    </source>
</evidence>
<dbReference type="AlphaFoldDB" id="A0A7W6G8X6"/>
<keyword evidence="2" id="KW-0813">Transport</keyword>
<dbReference type="InterPro" id="IPR044770">
    <property type="entry name" value="MFS_spinster-like"/>
</dbReference>
<dbReference type="EMBL" id="JACIDX010000030">
    <property type="protein sequence ID" value="MBB3957670.1"/>
    <property type="molecule type" value="Genomic_DNA"/>
</dbReference>
<evidence type="ECO:0000256" key="3">
    <source>
        <dbReference type="ARBA" id="ARBA00022692"/>
    </source>
</evidence>
<feature type="domain" description="Major facilitator superfamily (MFS) profile" evidence="7">
    <location>
        <begin position="19"/>
        <end position="434"/>
    </location>
</feature>
<organism evidence="8 9">
    <name type="scientific">Novosphingobium sediminicola</name>
    <dbReference type="NCBI Taxonomy" id="563162"/>
    <lineage>
        <taxon>Bacteria</taxon>
        <taxon>Pseudomonadati</taxon>
        <taxon>Pseudomonadota</taxon>
        <taxon>Alphaproteobacteria</taxon>
        <taxon>Sphingomonadales</taxon>
        <taxon>Sphingomonadaceae</taxon>
        <taxon>Novosphingobium</taxon>
    </lineage>
</organism>
<protein>
    <submittedName>
        <fullName evidence="8">MFS family permease</fullName>
    </submittedName>
</protein>
<accession>A0A7W6G8X6</accession>
<dbReference type="Gene3D" id="1.20.1250.20">
    <property type="entry name" value="MFS general substrate transporter like domains"/>
    <property type="match status" value="1"/>
</dbReference>
<keyword evidence="5 6" id="KW-0472">Membrane</keyword>
<dbReference type="GO" id="GO:0016020">
    <property type="term" value="C:membrane"/>
    <property type="evidence" value="ECO:0007669"/>
    <property type="project" value="UniProtKB-SubCell"/>
</dbReference>
<dbReference type="SUPFAM" id="SSF103473">
    <property type="entry name" value="MFS general substrate transporter"/>
    <property type="match status" value="1"/>
</dbReference>
<feature type="transmembrane region" description="Helical" evidence="6">
    <location>
        <begin position="371"/>
        <end position="392"/>
    </location>
</feature>
<feature type="transmembrane region" description="Helical" evidence="6">
    <location>
        <begin position="308"/>
        <end position="326"/>
    </location>
</feature>
<evidence type="ECO:0000313" key="9">
    <source>
        <dbReference type="Proteomes" id="UP000548867"/>
    </source>
</evidence>
<keyword evidence="4 6" id="KW-1133">Transmembrane helix</keyword>
<feature type="transmembrane region" description="Helical" evidence="6">
    <location>
        <begin position="272"/>
        <end position="296"/>
    </location>
</feature>
<dbReference type="RefSeq" id="WP_183629182.1">
    <property type="nucleotide sequence ID" value="NZ_JACIDX010000030.1"/>
</dbReference>
<dbReference type="InterPro" id="IPR011701">
    <property type="entry name" value="MFS"/>
</dbReference>
<dbReference type="PANTHER" id="PTHR23505">
    <property type="entry name" value="SPINSTER"/>
    <property type="match status" value="1"/>
</dbReference>